<feature type="domain" description="Putative regulatory protein FmdB zinc ribbon" evidence="1">
    <location>
        <begin position="1"/>
        <end position="40"/>
    </location>
</feature>
<protein>
    <submittedName>
        <fullName evidence="2">FmdB family transcriptional regulator</fullName>
    </submittedName>
</protein>
<evidence type="ECO:0000313" key="3">
    <source>
        <dbReference type="Proteomes" id="UP000249633"/>
    </source>
</evidence>
<evidence type="ECO:0000259" key="1">
    <source>
        <dbReference type="SMART" id="SM00834"/>
    </source>
</evidence>
<dbReference type="Proteomes" id="UP000249633">
    <property type="component" value="Unassembled WGS sequence"/>
</dbReference>
<dbReference type="NCBIfam" id="TIGR02605">
    <property type="entry name" value="CxxC_CxxC_SSSS"/>
    <property type="match status" value="1"/>
</dbReference>
<sequence>MPLFDFRCEACQAEFERLVRQGDTPTCPNCGSAMVTKLLVSRLAPAGRIEAVRLSNRRAAHAQGLFNNYSPSEQARLLKGKTV</sequence>
<dbReference type="Pfam" id="PF09723">
    <property type="entry name" value="Zn_ribbon_8"/>
    <property type="match status" value="1"/>
</dbReference>
<dbReference type="EMBL" id="QFOD01000001">
    <property type="protein sequence ID" value="PZP36587.1"/>
    <property type="molecule type" value="Genomic_DNA"/>
</dbReference>
<reference evidence="2 3" key="1">
    <citation type="submission" date="2017-08" db="EMBL/GenBank/DDBJ databases">
        <title>Infants hospitalized years apart are colonized by the same room-sourced microbial strains.</title>
        <authorList>
            <person name="Brooks B."/>
            <person name="Olm M.R."/>
            <person name="Firek B.A."/>
            <person name="Baker R."/>
            <person name="Thomas B.C."/>
            <person name="Morowitz M.J."/>
            <person name="Banfield J.F."/>
        </authorList>
    </citation>
    <scope>NUCLEOTIDE SEQUENCE [LARGE SCALE GENOMIC DNA]</scope>
    <source>
        <strain evidence="2">S2_012_000_R2_81</strain>
    </source>
</reference>
<comment type="caution">
    <text evidence="2">The sequence shown here is derived from an EMBL/GenBank/DDBJ whole genome shotgun (WGS) entry which is preliminary data.</text>
</comment>
<proteinExistence type="predicted"/>
<accession>A0A2W5E538</accession>
<evidence type="ECO:0000313" key="2">
    <source>
        <dbReference type="EMBL" id="PZP36587.1"/>
    </source>
</evidence>
<gene>
    <name evidence="2" type="ORF">DI603_01100</name>
</gene>
<organism evidence="2 3">
    <name type="scientific">Roseateles depolymerans</name>
    <dbReference type="NCBI Taxonomy" id="76731"/>
    <lineage>
        <taxon>Bacteria</taxon>
        <taxon>Pseudomonadati</taxon>
        <taxon>Pseudomonadota</taxon>
        <taxon>Betaproteobacteria</taxon>
        <taxon>Burkholderiales</taxon>
        <taxon>Sphaerotilaceae</taxon>
        <taxon>Roseateles</taxon>
    </lineage>
</organism>
<dbReference type="SMART" id="SM00834">
    <property type="entry name" value="CxxC_CXXC_SSSS"/>
    <property type="match status" value="1"/>
</dbReference>
<name>A0A2W5E538_9BURK</name>
<dbReference type="InterPro" id="IPR013429">
    <property type="entry name" value="Regulatory_FmdB_Zinc_ribbon"/>
</dbReference>
<dbReference type="AlphaFoldDB" id="A0A2W5E538"/>